<feature type="region of interest" description="Disordered" evidence="7">
    <location>
        <begin position="52"/>
        <end position="77"/>
    </location>
</feature>
<dbReference type="GO" id="GO:0003712">
    <property type="term" value="F:transcription coregulator activity"/>
    <property type="evidence" value="ECO:0007669"/>
    <property type="project" value="InterPro"/>
</dbReference>
<sequence length="702" mass="80157">MSNFKISISIPPDNPPITQVDQFGNEYAPINTNPNDKLIQILNQIKQQQYQQQKEETQQNQQQQPQQPQQQQQIQTPNNVISSTQAKLMRFQDNMNLARVEMEQLLFLIDMIRGNDKYVQLCNVDKPFPPESNQISDMSLEVGQKQKSLYKISEQLKLGSQRMKATVNTMSSWWNDVSTLRSKWRLKGKDTDRNQQQQPQMAVAKPNQFSSKQKLSIDYGYYTSGSFQDQTEADITRNPIISNSSTPVNGNDCEINIDFPNLPSQNSLHKRLYIDVKSSDSKVFHNHSSSFMKKKYKAQLQQNNDNSKQQAEQDQEDIYMNEYQQQEENKPKTIATETSIQKCTKLLNKAQKYQFNFEMFEQLYKEATNSNTTPAVGSVNSPMLQVPGQSNISTTTISLNNATTNTLSASTIGGENIMITENEIRIECGGLNLFIGMEQKSVKESQQSLNAQMSEIEENEEENQDRNRLLSVLKVVLKKISILQLKRSQKQLTLNLSRRNPKIVFGKKTVIPSDQTIISLTQILKHMDTYLRVTKVFKILENLLPIEIKSTPASTVSSSLFIINVIDSAQNSRQSMVPIEVSILQSTIDVVQGNSKSISNKSETLMGIFIVNQIQYYLMNHNQSYLNQIISTNNSLAQDLSDMTQSMDNSNLTDPDEISSSKKKLKLSTSQPLNNRSHYTNNQQNKRHLNYFQSITNKIFNL</sequence>
<dbReference type="OMA" id="HMDTYLR"/>
<evidence type="ECO:0000256" key="7">
    <source>
        <dbReference type="SAM" id="MobiDB-lite"/>
    </source>
</evidence>
<dbReference type="InterPro" id="IPR019313">
    <property type="entry name" value="Mediator_Med17"/>
</dbReference>
<feature type="region of interest" description="Disordered" evidence="7">
    <location>
        <begin position="188"/>
        <end position="209"/>
    </location>
</feature>
<dbReference type="EMBL" id="LODT01000031">
    <property type="protein sequence ID" value="KYQ92030.1"/>
    <property type="molecule type" value="Genomic_DNA"/>
</dbReference>
<protein>
    <submittedName>
        <fullName evidence="8">Putative mediator complex subunit 17</fullName>
    </submittedName>
</protein>
<keyword evidence="4" id="KW-0804">Transcription</keyword>
<evidence type="ECO:0000256" key="2">
    <source>
        <dbReference type="ARBA" id="ARBA00005635"/>
    </source>
</evidence>
<keyword evidence="9" id="KW-1185">Reference proteome</keyword>
<feature type="compositionally biased region" description="Low complexity" evidence="7">
    <location>
        <begin position="52"/>
        <end position="76"/>
    </location>
</feature>
<dbReference type="Proteomes" id="UP000076078">
    <property type="component" value="Unassembled WGS sequence"/>
</dbReference>
<organism evidence="8 9">
    <name type="scientific">Tieghemostelium lacteum</name>
    <name type="common">Slime mold</name>
    <name type="synonym">Dictyostelium lacteum</name>
    <dbReference type="NCBI Taxonomy" id="361077"/>
    <lineage>
        <taxon>Eukaryota</taxon>
        <taxon>Amoebozoa</taxon>
        <taxon>Evosea</taxon>
        <taxon>Eumycetozoa</taxon>
        <taxon>Dictyostelia</taxon>
        <taxon>Dictyosteliales</taxon>
        <taxon>Raperosteliaceae</taxon>
        <taxon>Tieghemostelium</taxon>
    </lineage>
</organism>
<feature type="region of interest" description="Disordered" evidence="7">
    <location>
        <begin position="645"/>
        <end position="686"/>
    </location>
</feature>
<dbReference type="InParanoid" id="A0A151ZDP7"/>
<keyword evidence="6" id="KW-0175">Coiled coil</keyword>
<dbReference type="OrthoDB" id="20595at2759"/>
<evidence type="ECO:0000256" key="4">
    <source>
        <dbReference type="ARBA" id="ARBA00023163"/>
    </source>
</evidence>
<keyword evidence="5" id="KW-0539">Nucleus</keyword>
<evidence type="ECO:0000313" key="8">
    <source>
        <dbReference type="EMBL" id="KYQ92030.1"/>
    </source>
</evidence>
<evidence type="ECO:0000313" key="9">
    <source>
        <dbReference type="Proteomes" id="UP000076078"/>
    </source>
</evidence>
<dbReference type="PANTHER" id="PTHR13114">
    <property type="entry name" value="MEDIATOR OF RNA POLYMERASE II TRANSCRIPTION SUBUNIT 17"/>
    <property type="match status" value="1"/>
</dbReference>
<comment type="caution">
    <text evidence="8">The sequence shown here is derived from an EMBL/GenBank/DDBJ whole genome shotgun (WGS) entry which is preliminary data.</text>
</comment>
<evidence type="ECO:0000256" key="1">
    <source>
        <dbReference type="ARBA" id="ARBA00004123"/>
    </source>
</evidence>
<comment type="similarity">
    <text evidence="2">Belongs to the Mediator complex subunit 17 family.</text>
</comment>
<reference evidence="8 9" key="1">
    <citation type="submission" date="2015-12" db="EMBL/GenBank/DDBJ databases">
        <title>Dictyostelia acquired genes for synthesis and detection of signals that induce cell-type specialization by lateral gene transfer from prokaryotes.</title>
        <authorList>
            <person name="Gloeckner G."/>
            <person name="Schaap P."/>
        </authorList>
    </citation>
    <scope>NUCLEOTIDE SEQUENCE [LARGE SCALE GENOMIC DNA]</scope>
    <source>
        <strain evidence="8 9">TK</strain>
    </source>
</reference>
<dbReference type="FunCoup" id="A0A151ZDP7">
    <property type="interactions" value="484"/>
</dbReference>
<dbReference type="PANTHER" id="PTHR13114:SF7">
    <property type="entry name" value="MEDIATOR OF RNA POLYMERASE II TRANSCRIPTION SUBUNIT 17"/>
    <property type="match status" value="1"/>
</dbReference>
<dbReference type="GO" id="GO:0070847">
    <property type="term" value="C:core mediator complex"/>
    <property type="evidence" value="ECO:0007669"/>
    <property type="project" value="TreeGrafter"/>
</dbReference>
<dbReference type="GO" id="GO:0006357">
    <property type="term" value="P:regulation of transcription by RNA polymerase II"/>
    <property type="evidence" value="ECO:0007669"/>
    <property type="project" value="InterPro"/>
</dbReference>
<gene>
    <name evidence="8" type="ORF">DLAC_06859</name>
</gene>
<keyword evidence="3" id="KW-0805">Transcription regulation</keyword>
<name>A0A151ZDP7_TIELA</name>
<feature type="coiled-coil region" evidence="6">
    <location>
        <begin position="439"/>
        <end position="466"/>
    </location>
</feature>
<accession>A0A151ZDP7</accession>
<comment type="subcellular location">
    <subcellularLocation>
        <location evidence="1">Nucleus</location>
    </subcellularLocation>
</comment>
<feature type="compositionally biased region" description="Polar residues" evidence="7">
    <location>
        <begin position="669"/>
        <end position="684"/>
    </location>
</feature>
<dbReference type="GO" id="GO:0016592">
    <property type="term" value="C:mediator complex"/>
    <property type="evidence" value="ECO:0007669"/>
    <property type="project" value="InterPro"/>
</dbReference>
<evidence type="ECO:0000256" key="3">
    <source>
        <dbReference type="ARBA" id="ARBA00023015"/>
    </source>
</evidence>
<evidence type="ECO:0000256" key="5">
    <source>
        <dbReference type="ARBA" id="ARBA00023242"/>
    </source>
</evidence>
<dbReference type="AlphaFoldDB" id="A0A151ZDP7"/>
<evidence type="ECO:0000256" key="6">
    <source>
        <dbReference type="SAM" id="Coils"/>
    </source>
</evidence>
<proteinExistence type="inferred from homology"/>